<dbReference type="PANTHER" id="PTHR25465">
    <property type="entry name" value="B-BOX DOMAIN CONTAINING"/>
    <property type="match status" value="1"/>
</dbReference>
<keyword evidence="2" id="KW-0479">Metal-binding</keyword>
<dbReference type="SMART" id="SM00184">
    <property type="entry name" value="RING"/>
    <property type="match status" value="1"/>
</dbReference>
<dbReference type="Gene3D" id="3.30.40.10">
    <property type="entry name" value="Zinc/RING finger domain, C3HC4 (zinc finger)"/>
    <property type="match status" value="1"/>
</dbReference>
<reference evidence="11" key="2">
    <citation type="submission" date="2025-09" db="UniProtKB">
        <authorList>
            <consortium name="Ensembl"/>
        </authorList>
    </citation>
    <scope>IDENTIFICATION</scope>
</reference>
<proteinExistence type="predicted"/>
<dbReference type="Pfam" id="PF15227">
    <property type="entry name" value="zf-C3HC4_4"/>
    <property type="match status" value="1"/>
</dbReference>
<evidence type="ECO:0000259" key="9">
    <source>
        <dbReference type="PROSITE" id="PS50119"/>
    </source>
</evidence>
<reference evidence="11" key="1">
    <citation type="submission" date="2025-08" db="UniProtKB">
        <authorList>
            <consortium name="Ensembl"/>
        </authorList>
    </citation>
    <scope>IDENTIFICATION</scope>
</reference>
<evidence type="ECO:0000313" key="11">
    <source>
        <dbReference type="Ensembl" id="ENSEBUP00000025289.1"/>
    </source>
</evidence>
<dbReference type="GeneTree" id="ENSGT00940000154395"/>
<dbReference type="GO" id="GO:0005737">
    <property type="term" value="C:cytoplasm"/>
    <property type="evidence" value="ECO:0007669"/>
    <property type="project" value="UniProtKB-ARBA"/>
</dbReference>
<dbReference type="InterPro" id="IPR013320">
    <property type="entry name" value="ConA-like_dom_sf"/>
</dbReference>
<dbReference type="SUPFAM" id="SSF57845">
    <property type="entry name" value="B-box zinc-binding domain"/>
    <property type="match status" value="1"/>
</dbReference>
<dbReference type="PRINTS" id="PR01407">
    <property type="entry name" value="BUTYPHLNCDUF"/>
</dbReference>
<dbReference type="SMART" id="SM00589">
    <property type="entry name" value="PRY"/>
    <property type="match status" value="1"/>
</dbReference>
<dbReference type="InterPro" id="IPR001870">
    <property type="entry name" value="B30.2/SPRY"/>
</dbReference>
<evidence type="ECO:0000313" key="12">
    <source>
        <dbReference type="Proteomes" id="UP000694388"/>
    </source>
</evidence>
<dbReference type="SMART" id="SM00336">
    <property type="entry name" value="BBOX"/>
    <property type="match status" value="2"/>
</dbReference>
<dbReference type="Proteomes" id="UP000694388">
    <property type="component" value="Unplaced"/>
</dbReference>
<dbReference type="InterPro" id="IPR013083">
    <property type="entry name" value="Znf_RING/FYVE/PHD"/>
</dbReference>
<evidence type="ECO:0000256" key="2">
    <source>
        <dbReference type="ARBA" id="ARBA00022723"/>
    </source>
</evidence>
<name>A0A8C4X0W8_EPTBU</name>
<dbReference type="AlphaFoldDB" id="A0A8C4X0W8"/>
<sequence>CVRVILVHVKIFLEELTCSVCLDLFSGPVTLPCGHSFCRACLEHYWKSCDGATAFFVCPNCRAVFPQKPKLVKSVTVANLVDQVKLRNGDAGSGVKVQHDVNSGDDKSQCEFCKRKAAKWCVTCGTCCCEKHAKPHQQKGHKVFEAETNLQELRCTKHGKPIQLYCKDDRSFMCLMCMVGDHQDHKFVPLETAHTELKEKLSLLGKQIEKLKKHIASLEQVKSSMKTALQELADISFLQVWFFLILFFYGRTPSLDPNSAYPQIMISQDLRKATRTTTIHQYPEHPDRFDYWDQVSSSENFSSGHHYWEVDVSSSSLCEIGIALNSMKRKGGGEECVLGWNPKSWCIQKHNKNYSAWHNNQETILSVPGDPERFGFFLDCEAGELRCFGDSQYCLAWYFKNIVCLFVHTELSCFSPATTCRIEMKFAPFSF</sequence>
<dbReference type="InterPro" id="IPR006574">
    <property type="entry name" value="PRY"/>
</dbReference>
<dbReference type="InterPro" id="IPR003879">
    <property type="entry name" value="Butyrophylin_SPRY"/>
</dbReference>
<dbReference type="Gene3D" id="3.30.160.60">
    <property type="entry name" value="Classic Zinc Finger"/>
    <property type="match status" value="1"/>
</dbReference>
<evidence type="ECO:0000256" key="7">
    <source>
        <dbReference type="SAM" id="Coils"/>
    </source>
</evidence>
<dbReference type="InterPro" id="IPR051051">
    <property type="entry name" value="E3_ubiq-ligase_TRIM/RNF"/>
</dbReference>
<organism evidence="11 12">
    <name type="scientific">Eptatretus burgeri</name>
    <name type="common">Inshore hagfish</name>
    <dbReference type="NCBI Taxonomy" id="7764"/>
    <lineage>
        <taxon>Eukaryota</taxon>
        <taxon>Metazoa</taxon>
        <taxon>Chordata</taxon>
        <taxon>Craniata</taxon>
        <taxon>Vertebrata</taxon>
        <taxon>Cyclostomata</taxon>
        <taxon>Myxini</taxon>
        <taxon>Myxiniformes</taxon>
        <taxon>Myxinidae</taxon>
        <taxon>Eptatretinae</taxon>
        <taxon>Eptatretus</taxon>
    </lineage>
</organism>
<dbReference type="PROSITE" id="PS50119">
    <property type="entry name" value="ZF_BBOX"/>
    <property type="match status" value="1"/>
</dbReference>
<dbReference type="InterPro" id="IPR017907">
    <property type="entry name" value="Znf_RING_CS"/>
</dbReference>
<dbReference type="InterPro" id="IPR003877">
    <property type="entry name" value="SPRY_dom"/>
</dbReference>
<feature type="domain" description="B30.2/SPRY" evidence="10">
    <location>
        <begin position="233"/>
        <end position="431"/>
    </location>
</feature>
<evidence type="ECO:0000259" key="10">
    <source>
        <dbReference type="PROSITE" id="PS50188"/>
    </source>
</evidence>
<dbReference type="SUPFAM" id="SSF49899">
    <property type="entry name" value="Concanavalin A-like lectins/glucanases"/>
    <property type="match status" value="1"/>
</dbReference>
<evidence type="ECO:0000256" key="1">
    <source>
        <dbReference type="ARBA" id="ARBA00022588"/>
    </source>
</evidence>
<dbReference type="OMA" id="CCEKHAK"/>
<accession>A0A8C4X0W8</accession>
<evidence type="ECO:0000256" key="3">
    <source>
        <dbReference type="ARBA" id="ARBA00022771"/>
    </source>
</evidence>
<keyword evidence="7" id="KW-0175">Coiled coil</keyword>
<dbReference type="InterPro" id="IPR000315">
    <property type="entry name" value="Znf_B-box"/>
</dbReference>
<keyword evidence="5" id="KW-0391">Immunity</keyword>
<feature type="domain" description="RING-type" evidence="8">
    <location>
        <begin position="18"/>
        <end position="62"/>
    </location>
</feature>
<dbReference type="Pfam" id="PF13765">
    <property type="entry name" value="PRY"/>
    <property type="match status" value="1"/>
</dbReference>
<feature type="domain" description="B box-type" evidence="9">
    <location>
        <begin position="150"/>
        <end position="190"/>
    </location>
</feature>
<evidence type="ECO:0000256" key="6">
    <source>
        <dbReference type="PROSITE-ProRule" id="PRU00024"/>
    </source>
</evidence>
<dbReference type="SUPFAM" id="SSF57850">
    <property type="entry name" value="RING/U-box"/>
    <property type="match status" value="1"/>
</dbReference>
<dbReference type="PROSITE" id="PS50089">
    <property type="entry name" value="ZF_RING_2"/>
    <property type="match status" value="1"/>
</dbReference>
<keyword evidence="12" id="KW-1185">Reference proteome</keyword>
<protein>
    <submittedName>
        <fullName evidence="11">Uncharacterized protein</fullName>
    </submittedName>
</protein>
<dbReference type="PROSITE" id="PS50188">
    <property type="entry name" value="B302_SPRY"/>
    <property type="match status" value="1"/>
</dbReference>
<dbReference type="Ensembl" id="ENSEBUT00000025865.1">
    <property type="protein sequence ID" value="ENSEBUP00000025289.1"/>
    <property type="gene ID" value="ENSEBUG00000015597.1"/>
</dbReference>
<dbReference type="Pfam" id="PF00643">
    <property type="entry name" value="zf-B_box"/>
    <property type="match status" value="1"/>
</dbReference>
<keyword evidence="1" id="KW-0399">Innate immunity</keyword>
<dbReference type="PROSITE" id="PS00518">
    <property type="entry name" value="ZF_RING_1"/>
    <property type="match status" value="1"/>
</dbReference>
<dbReference type="SMART" id="SM00449">
    <property type="entry name" value="SPRY"/>
    <property type="match status" value="1"/>
</dbReference>
<dbReference type="CDD" id="cd19769">
    <property type="entry name" value="Bbox2_TRIM16-like"/>
    <property type="match status" value="1"/>
</dbReference>
<dbReference type="InterPro" id="IPR043136">
    <property type="entry name" value="B30.2/SPRY_sf"/>
</dbReference>
<keyword evidence="3 6" id="KW-0863">Zinc-finger</keyword>
<feature type="coiled-coil region" evidence="7">
    <location>
        <begin position="194"/>
        <end position="228"/>
    </location>
</feature>
<dbReference type="GO" id="GO:0045087">
    <property type="term" value="P:innate immune response"/>
    <property type="evidence" value="ECO:0007669"/>
    <property type="project" value="UniProtKB-KW"/>
</dbReference>
<dbReference type="GO" id="GO:0008270">
    <property type="term" value="F:zinc ion binding"/>
    <property type="evidence" value="ECO:0007669"/>
    <property type="project" value="UniProtKB-KW"/>
</dbReference>
<dbReference type="PANTHER" id="PTHR25465:SF31">
    <property type="entry name" value="RING-TYPE DOMAIN-CONTAINING PROTEIN"/>
    <property type="match status" value="1"/>
</dbReference>
<evidence type="ECO:0000256" key="5">
    <source>
        <dbReference type="ARBA" id="ARBA00022859"/>
    </source>
</evidence>
<dbReference type="Pfam" id="PF00622">
    <property type="entry name" value="SPRY"/>
    <property type="match status" value="1"/>
</dbReference>
<keyword evidence="4" id="KW-0862">Zinc</keyword>
<evidence type="ECO:0000259" key="8">
    <source>
        <dbReference type="PROSITE" id="PS50089"/>
    </source>
</evidence>
<dbReference type="InterPro" id="IPR001841">
    <property type="entry name" value="Znf_RING"/>
</dbReference>
<evidence type="ECO:0000256" key="4">
    <source>
        <dbReference type="ARBA" id="ARBA00022833"/>
    </source>
</evidence>
<dbReference type="Gene3D" id="2.60.120.920">
    <property type="match status" value="1"/>
</dbReference>